<name>A0A137PHD2_CONC2</name>
<accession>A0A137PHD2</accession>
<dbReference type="Proteomes" id="UP000070444">
    <property type="component" value="Unassembled WGS sequence"/>
</dbReference>
<evidence type="ECO:0000313" key="1">
    <source>
        <dbReference type="EMBL" id="KXN74375.1"/>
    </source>
</evidence>
<gene>
    <name evidence="1" type="ORF">CONCODRAFT_2579</name>
</gene>
<sequence>MSELLALIFLILIIIFILGGIALTYSRMGKWMDYNTNDNDAIRGNDNYNDYTVLRLSREFTEPLPRYQRTSSLPPNYTECSQIISFTYWKLDKSIAYYLNTEDDYGYNERILSREFTEPLPRYEPSRYSKFDKWFGGYLDDEDGYGYNERRLSREFIEPLPRYEPPRPSPPNYTECSQIVFR</sequence>
<dbReference type="EMBL" id="KQ964424">
    <property type="protein sequence ID" value="KXN74375.1"/>
    <property type="molecule type" value="Genomic_DNA"/>
</dbReference>
<proteinExistence type="predicted"/>
<evidence type="ECO:0000313" key="2">
    <source>
        <dbReference type="Proteomes" id="UP000070444"/>
    </source>
</evidence>
<keyword evidence="2" id="KW-1185">Reference proteome</keyword>
<protein>
    <submittedName>
        <fullName evidence="1">Uncharacterized protein</fullName>
    </submittedName>
</protein>
<dbReference type="AlphaFoldDB" id="A0A137PHD2"/>
<organism evidence="1 2">
    <name type="scientific">Conidiobolus coronatus (strain ATCC 28846 / CBS 209.66 / NRRL 28638)</name>
    <name type="common">Delacroixia coronata</name>
    <dbReference type="NCBI Taxonomy" id="796925"/>
    <lineage>
        <taxon>Eukaryota</taxon>
        <taxon>Fungi</taxon>
        <taxon>Fungi incertae sedis</taxon>
        <taxon>Zoopagomycota</taxon>
        <taxon>Entomophthoromycotina</taxon>
        <taxon>Entomophthoromycetes</taxon>
        <taxon>Entomophthorales</taxon>
        <taxon>Ancylistaceae</taxon>
        <taxon>Conidiobolus</taxon>
    </lineage>
</organism>
<reference evidence="1 2" key="1">
    <citation type="journal article" date="2015" name="Genome Biol. Evol.">
        <title>Phylogenomic analyses indicate that early fungi evolved digesting cell walls of algal ancestors of land plants.</title>
        <authorList>
            <person name="Chang Y."/>
            <person name="Wang S."/>
            <person name="Sekimoto S."/>
            <person name="Aerts A.L."/>
            <person name="Choi C."/>
            <person name="Clum A."/>
            <person name="LaButti K.M."/>
            <person name="Lindquist E.A."/>
            <person name="Yee Ngan C."/>
            <person name="Ohm R.A."/>
            <person name="Salamov A.A."/>
            <person name="Grigoriev I.V."/>
            <person name="Spatafora J.W."/>
            <person name="Berbee M.L."/>
        </authorList>
    </citation>
    <scope>NUCLEOTIDE SEQUENCE [LARGE SCALE GENOMIC DNA]</scope>
    <source>
        <strain evidence="1 2">NRRL 28638</strain>
    </source>
</reference>